<dbReference type="EMBL" id="WPIK01000007">
    <property type="protein sequence ID" value="MVN21806.1"/>
    <property type="molecule type" value="Genomic_DNA"/>
</dbReference>
<dbReference type="SUPFAM" id="SSF63882">
    <property type="entry name" value="MoeA N-terminal region -like"/>
    <property type="match status" value="1"/>
</dbReference>
<dbReference type="SUPFAM" id="SSF53218">
    <property type="entry name" value="Molybdenum cofactor biosynthesis proteins"/>
    <property type="match status" value="1"/>
</dbReference>
<protein>
    <recommendedName>
        <fullName evidence="4">Molybdopterin molybdenumtransferase</fullName>
        <ecNumber evidence="4">2.10.1.1</ecNumber>
    </recommendedName>
</protein>
<dbReference type="Pfam" id="PF00994">
    <property type="entry name" value="MoCF_biosynth"/>
    <property type="match status" value="1"/>
</dbReference>
<dbReference type="UniPathway" id="UPA00344"/>
<accession>A0A7K1SWW1</accession>
<comment type="catalytic activity">
    <reaction evidence="3">
        <text>adenylyl-molybdopterin + molybdate = Mo-molybdopterin + AMP + H(+)</text>
        <dbReference type="Rhea" id="RHEA:35047"/>
        <dbReference type="ChEBI" id="CHEBI:15378"/>
        <dbReference type="ChEBI" id="CHEBI:36264"/>
        <dbReference type="ChEBI" id="CHEBI:62727"/>
        <dbReference type="ChEBI" id="CHEBI:71302"/>
        <dbReference type="ChEBI" id="CHEBI:456215"/>
        <dbReference type="EC" id="2.10.1.1"/>
    </reaction>
</comment>
<dbReference type="InterPro" id="IPR005110">
    <property type="entry name" value="MoeA_linker/N"/>
</dbReference>
<evidence type="ECO:0000256" key="4">
    <source>
        <dbReference type="RuleBase" id="RU365090"/>
    </source>
</evidence>
<comment type="cofactor">
    <cofactor evidence="4">
        <name>Mg(2+)</name>
        <dbReference type="ChEBI" id="CHEBI:18420"/>
    </cofactor>
</comment>
<dbReference type="SMART" id="SM00852">
    <property type="entry name" value="MoCF_biosynth"/>
    <property type="match status" value="1"/>
</dbReference>
<dbReference type="GO" id="GO:0006777">
    <property type="term" value="P:Mo-molybdopterin cofactor biosynthetic process"/>
    <property type="evidence" value="ECO:0007669"/>
    <property type="project" value="UniProtKB-UniRule"/>
</dbReference>
<gene>
    <name evidence="6" type="ORF">GO621_09675</name>
</gene>
<dbReference type="GO" id="GO:0046872">
    <property type="term" value="F:metal ion binding"/>
    <property type="evidence" value="ECO:0007669"/>
    <property type="project" value="UniProtKB-UniRule"/>
</dbReference>
<dbReference type="Pfam" id="PF03453">
    <property type="entry name" value="MoeA_N"/>
    <property type="match status" value="1"/>
</dbReference>
<sequence length="391" mass="43014">MLNYKEAQQIITSLAKSFGQETLSLDEAYGRVLAEQVFADRDYPPFNRATMDGYAINFKDWGQRINNYAVKEVVFAGQRYGQEVLAGECYKIMTGAAVPPNVNLVIRWEDATETNGHVSFNVETVKPFQNIAKKGEDIQANTCIIDQNIICPPSVIALLATVGKATVQVEKLPNVALFTTGDEVVEPGQPVSDIQIRNSNQFLLKSLLKQWQIKPAICKHILDDKEQLKQAISAALNSDMIILCGGVSAGDADYVPEILENLGVKKLFHQVKIKPGKPIWCGQLPSGGLVFALPGNPFSCHVTFKLFIEHHLRYCFGLSEKELAMLPLSTQKLKKTTFDEFFPAIVNQEVTPILFNSSGDVKAALTANAIAVHPAETSDLQAGSLVAFHHI</sequence>
<dbReference type="Proteomes" id="UP000462014">
    <property type="component" value="Unassembled WGS sequence"/>
</dbReference>
<dbReference type="NCBIfam" id="TIGR00177">
    <property type="entry name" value="molyb_syn"/>
    <property type="match status" value="1"/>
</dbReference>
<dbReference type="RefSeq" id="WP_157566445.1">
    <property type="nucleotide sequence ID" value="NZ_WPIK01000007.1"/>
</dbReference>
<evidence type="ECO:0000259" key="5">
    <source>
        <dbReference type="SMART" id="SM00852"/>
    </source>
</evidence>
<comment type="caution">
    <text evidence="6">The sequence shown here is derived from an EMBL/GenBank/DDBJ whole genome shotgun (WGS) entry which is preliminary data.</text>
</comment>
<feature type="domain" description="MoaB/Mog" evidence="5">
    <location>
        <begin position="176"/>
        <end position="314"/>
    </location>
</feature>
<dbReference type="SUPFAM" id="SSF63867">
    <property type="entry name" value="MoeA C-terminal domain-like"/>
    <property type="match status" value="1"/>
</dbReference>
<dbReference type="CDD" id="cd00887">
    <property type="entry name" value="MoeA"/>
    <property type="match status" value="1"/>
</dbReference>
<keyword evidence="4" id="KW-0479">Metal-binding</keyword>
<dbReference type="GO" id="GO:0061599">
    <property type="term" value="F:molybdopterin molybdotransferase activity"/>
    <property type="evidence" value="ECO:0007669"/>
    <property type="project" value="UniProtKB-UniRule"/>
</dbReference>
<keyword evidence="4" id="KW-0501">Molybdenum cofactor biosynthesis</keyword>
<dbReference type="InterPro" id="IPR036135">
    <property type="entry name" value="MoeA_linker/N_sf"/>
</dbReference>
<keyword evidence="4" id="KW-0460">Magnesium</keyword>
<organism evidence="6 7">
    <name type="scientific">Mucilaginibacter arboris</name>
    <dbReference type="NCBI Taxonomy" id="2682090"/>
    <lineage>
        <taxon>Bacteria</taxon>
        <taxon>Pseudomonadati</taxon>
        <taxon>Bacteroidota</taxon>
        <taxon>Sphingobacteriia</taxon>
        <taxon>Sphingobacteriales</taxon>
        <taxon>Sphingobacteriaceae</taxon>
        <taxon>Mucilaginibacter</taxon>
    </lineage>
</organism>
<evidence type="ECO:0000313" key="7">
    <source>
        <dbReference type="Proteomes" id="UP000462014"/>
    </source>
</evidence>
<dbReference type="Gene3D" id="2.170.190.11">
    <property type="entry name" value="Molybdopterin biosynthesis moea protein, domain 3"/>
    <property type="match status" value="1"/>
</dbReference>
<proteinExistence type="inferred from homology"/>
<dbReference type="InterPro" id="IPR001453">
    <property type="entry name" value="MoaB/Mog_dom"/>
</dbReference>
<dbReference type="AlphaFoldDB" id="A0A7K1SWW1"/>
<dbReference type="EC" id="2.10.1.1" evidence="4"/>
<evidence type="ECO:0000256" key="2">
    <source>
        <dbReference type="ARBA" id="ARBA00010763"/>
    </source>
</evidence>
<dbReference type="InterPro" id="IPR036688">
    <property type="entry name" value="MoeA_C_domain_IV_sf"/>
</dbReference>
<dbReference type="PANTHER" id="PTHR10192:SF5">
    <property type="entry name" value="GEPHYRIN"/>
    <property type="match status" value="1"/>
</dbReference>
<dbReference type="InterPro" id="IPR036425">
    <property type="entry name" value="MoaB/Mog-like_dom_sf"/>
</dbReference>
<evidence type="ECO:0000313" key="6">
    <source>
        <dbReference type="EMBL" id="MVN21806.1"/>
    </source>
</evidence>
<keyword evidence="4" id="KW-0500">Molybdenum</keyword>
<dbReference type="Gene3D" id="3.40.980.10">
    <property type="entry name" value="MoaB/Mog-like domain"/>
    <property type="match status" value="1"/>
</dbReference>
<reference evidence="6 7" key="1">
    <citation type="submission" date="2019-12" db="EMBL/GenBank/DDBJ databases">
        <title>Mucilaginibacter sp. HMF7410 genome sequencing and assembly.</title>
        <authorList>
            <person name="Kang H."/>
            <person name="Cha I."/>
            <person name="Kim H."/>
            <person name="Joh K."/>
        </authorList>
    </citation>
    <scope>NUCLEOTIDE SEQUENCE [LARGE SCALE GENOMIC DNA]</scope>
    <source>
        <strain evidence="6 7">HMF7410</strain>
    </source>
</reference>
<dbReference type="PANTHER" id="PTHR10192">
    <property type="entry name" value="MOLYBDOPTERIN BIOSYNTHESIS PROTEIN"/>
    <property type="match status" value="1"/>
</dbReference>
<comment type="similarity">
    <text evidence="2 4">Belongs to the MoeA family.</text>
</comment>
<name>A0A7K1SWW1_9SPHI</name>
<dbReference type="Gene3D" id="2.40.340.10">
    <property type="entry name" value="MoeA, C-terminal, domain IV"/>
    <property type="match status" value="1"/>
</dbReference>
<dbReference type="InterPro" id="IPR038987">
    <property type="entry name" value="MoeA-like"/>
</dbReference>
<keyword evidence="4 6" id="KW-0808">Transferase</keyword>
<comment type="pathway">
    <text evidence="4">Cofactor biosynthesis; molybdopterin biosynthesis.</text>
</comment>
<evidence type="ECO:0000256" key="3">
    <source>
        <dbReference type="ARBA" id="ARBA00047317"/>
    </source>
</evidence>
<comment type="function">
    <text evidence="1 4">Catalyzes the insertion of molybdate into adenylated molybdopterin with the concomitant release of AMP.</text>
</comment>
<dbReference type="GO" id="GO:0005829">
    <property type="term" value="C:cytosol"/>
    <property type="evidence" value="ECO:0007669"/>
    <property type="project" value="TreeGrafter"/>
</dbReference>
<evidence type="ECO:0000256" key="1">
    <source>
        <dbReference type="ARBA" id="ARBA00002901"/>
    </source>
</evidence>
<dbReference type="Gene3D" id="3.90.105.10">
    <property type="entry name" value="Molybdopterin biosynthesis moea protein, domain 2"/>
    <property type="match status" value="1"/>
</dbReference>
<keyword evidence="7" id="KW-1185">Reference proteome</keyword>